<evidence type="ECO:0000313" key="3">
    <source>
        <dbReference type="Proteomes" id="UP000000600"/>
    </source>
</evidence>
<evidence type="ECO:0000313" key="2">
    <source>
        <dbReference type="EMBL" id="CAK71242.1"/>
    </source>
</evidence>
<evidence type="ECO:0000256" key="1">
    <source>
        <dbReference type="SAM" id="MobiDB-lite"/>
    </source>
</evidence>
<reference evidence="2 3" key="1">
    <citation type="journal article" date="2006" name="Nature">
        <title>Global trends of whole-genome duplications revealed by the ciliate Paramecium tetraurelia.</title>
        <authorList>
            <consortium name="Genoscope"/>
            <person name="Aury J.-M."/>
            <person name="Jaillon O."/>
            <person name="Duret L."/>
            <person name="Noel B."/>
            <person name="Jubin C."/>
            <person name="Porcel B.M."/>
            <person name="Segurens B."/>
            <person name="Daubin V."/>
            <person name="Anthouard V."/>
            <person name="Aiach N."/>
            <person name="Arnaiz O."/>
            <person name="Billaut A."/>
            <person name="Beisson J."/>
            <person name="Blanc I."/>
            <person name="Bouhouche K."/>
            <person name="Camara F."/>
            <person name="Duharcourt S."/>
            <person name="Guigo R."/>
            <person name="Gogendeau D."/>
            <person name="Katinka M."/>
            <person name="Keller A.-M."/>
            <person name="Kissmehl R."/>
            <person name="Klotz C."/>
            <person name="Koll F."/>
            <person name="Le Moue A."/>
            <person name="Lepere C."/>
            <person name="Malinsky S."/>
            <person name="Nowacki M."/>
            <person name="Nowak J.K."/>
            <person name="Plattner H."/>
            <person name="Poulain J."/>
            <person name="Ruiz F."/>
            <person name="Serrano V."/>
            <person name="Zagulski M."/>
            <person name="Dessen P."/>
            <person name="Betermier M."/>
            <person name="Weissenbach J."/>
            <person name="Scarpelli C."/>
            <person name="Schachter V."/>
            <person name="Sperling L."/>
            <person name="Meyer E."/>
            <person name="Cohen J."/>
            <person name="Wincker P."/>
        </authorList>
    </citation>
    <scope>NUCLEOTIDE SEQUENCE [LARGE SCALE GENOMIC DNA]</scope>
    <source>
        <strain evidence="2 3">Stock d4-2</strain>
    </source>
</reference>
<name>A0CKC5_PARTE</name>
<keyword evidence="3" id="KW-1185">Reference proteome</keyword>
<dbReference type="AlphaFoldDB" id="A0CKC5"/>
<dbReference type="RefSeq" id="XP_001438639.1">
    <property type="nucleotide sequence ID" value="XM_001438602.1"/>
</dbReference>
<dbReference type="GeneID" id="5024424"/>
<dbReference type="InParanoid" id="A0CKC5"/>
<dbReference type="HOGENOM" id="CLU_910474_0_0_1"/>
<dbReference type="OMA" id="HYGAYGY"/>
<dbReference type="Proteomes" id="UP000000600">
    <property type="component" value="Unassembled WGS sequence"/>
</dbReference>
<dbReference type="EMBL" id="CT868096">
    <property type="protein sequence ID" value="CAK71242.1"/>
    <property type="molecule type" value="Genomic_DNA"/>
</dbReference>
<accession>A0CKC5</accession>
<feature type="compositionally biased region" description="Low complexity" evidence="1">
    <location>
        <begin position="162"/>
        <end position="180"/>
    </location>
</feature>
<dbReference type="KEGG" id="ptm:GSPATT00000955001"/>
<dbReference type="OrthoDB" id="299924at2759"/>
<sequence length="320" mass="37804">MKIKRHAEHISDDSGQTFFEVFQKAISKYEVENQKSFPKQDSDRFTLYEDLKLILELSKINQIEPSHFDRIAALLKRSKAVLRRRYQEYLKNVNQEDLQVIFSYLQHYGAYGYLIFSLENGSQRLQDIEPLKQNETPIKTPIQTPIKQVTKQASHAPVMNEQKIPSQLQSQQQQPQQQKQFIEPESQKKVKPNNKFQLSANSKYDVSNKKMNAFKQESVVLNSEQKHENEELKFILKTLSETLKISYQELCQRMYQCSGDLNTLLDVYLNHQENLLWTKEADDALKAYLVEENQFEKQKLRAILHGEEQIQKRKEWLYGK</sequence>
<protein>
    <submittedName>
        <fullName evidence="2">Uncharacterized protein</fullName>
    </submittedName>
</protein>
<gene>
    <name evidence="2" type="ORF">GSPATT00000955001</name>
</gene>
<organism evidence="2 3">
    <name type="scientific">Paramecium tetraurelia</name>
    <dbReference type="NCBI Taxonomy" id="5888"/>
    <lineage>
        <taxon>Eukaryota</taxon>
        <taxon>Sar</taxon>
        <taxon>Alveolata</taxon>
        <taxon>Ciliophora</taxon>
        <taxon>Intramacronucleata</taxon>
        <taxon>Oligohymenophorea</taxon>
        <taxon>Peniculida</taxon>
        <taxon>Parameciidae</taxon>
        <taxon>Paramecium</taxon>
    </lineage>
</organism>
<feature type="region of interest" description="Disordered" evidence="1">
    <location>
        <begin position="162"/>
        <end position="194"/>
    </location>
</feature>
<proteinExistence type="predicted"/>